<protein>
    <submittedName>
        <fullName evidence="8">Putative RNA binding protein</fullName>
    </submittedName>
</protein>
<feature type="compositionally biased region" description="Basic and acidic residues" evidence="7">
    <location>
        <begin position="42"/>
        <end position="54"/>
    </location>
</feature>
<dbReference type="GO" id="GO:0004519">
    <property type="term" value="F:endonuclease activity"/>
    <property type="evidence" value="ECO:0007669"/>
    <property type="project" value="UniProtKB-KW"/>
</dbReference>
<dbReference type="Pfam" id="PF07927">
    <property type="entry name" value="HicA_toxin"/>
    <property type="match status" value="1"/>
</dbReference>
<evidence type="ECO:0000256" key="3">
    <source>
        <dbReference type="ARBA" id="ARBA00022759"/>
    </source>
</evidence>
<evidence type="ECO:0000256" key="6">
    <source>
        <dbReference type="ARBA" id="ARBA00023016"/>
    </source>
</evidence>
<evidence type="ECO:0000256" key="2">
    <source>
        <dbReference type="ARBA" id="ARBA00022722"/>
    </source>
</evidence>
<dbReference type="EMBL" id="BK015693">
    <property type="protein sequence ID" value="DAE20359.1"/>
    <property type="molecule type" value="Genomic_DNA"/>
</dbReference>
<dbReference type="SUPFAM" id="SSF54786">
    <property type="entry name" value="YcfA/nrd intein domain"/>
    <property type="match status" value="1"/>
</dbReference>
<dbReference type="GO" id="GO:0016787">
    <property type="term" value="F:hydrolase activity"/>
    <property type="evidence" value="ECO:0007669"/>
    <property type="project" value="UniProtKB-KW"/>
</dbReference>
<keyword evidence="2" id="KW-0540">Nuclease</keyword>
<feature type="region of interest" description="Disordered" evidence="7">
    <location>
        <begin position="24"/>
        <end position="61"/>
    </location>
</feature>
<evidence type="ECO:0000256" key="4">
    <source>
        <dbReference type="ARBA" id="ARBA00022801"/>
    </source>
</evidence>
<evidence type="ECO:0000313" key="8">
    <source>
        <dbReference type="EMBL" id="DAE20359.1"/>
    </source>
</evidence>
<keyword evidence="5" id="KW-0694">RNA-binding</keyword>
<keyword evidence="4" id="KW-0378">Hydrolase</keyword>
<keyword evidence="6" id="KW-0346">Stress response</keyword>
<evidence type="ECO:0000256" key="5">
    <source>
        <dbReference type="ARBA" id="ARBA00022884"/>
    </source>
</evidence>
<dbReference type="Gene3D" id="3.30.920.30">
    <property type="entry name" value="Hypothetical protein"/>
    <property type="match status" value="1"/>
</dbReference>
<sequence length="61" mass="6961">MPMTPKQMVKHLKKNGFYEISQRGSHLKMRDDKGHQTTVPMHNKDLSKGTEDAILKQAGLK</sequence>
<organism evidence="8">
    <name type="scientific">Siphoviridae sp. ctzjp2</name>
    <dbReference type="NCBI Taxonomy" id="2826532"/>
    <lineage>
        <taxon>Viruses</taxon>
        <taxon>Duplodnaviria</taxon>
        <taxon>Heunggongvirae</taxon>
        <taxon>Uroviricota</taxon>
        <taxon>Caudoviricetes</taxon>
    </lineage>
</organism>
<keyword evidence="3" id="KW-0255">Endonuclease</keyword>
<dbReference type="GO" id="GO:0003729">
    <property type="term" value="F:mRNA binding"/>
    <property type="evidence" value="ECO:0007669"/>
    <property type="project" value="InterPro"/>
</dbReference>
<evidence type="ECO:0000256" key="7">
    <source>
        <dbReference type="SAM" id="MobiDB-lite"/>
    </source>
</evidence>
<dbReference type="InterPro" id="IPR012933">
    <property type="entry name" value="HicA_mRNA_interferase"/>
</dbReference>
<dbReference type="InterPro" id="IPR038570">
    <property type="entry name" value="HicA_sf"/>
</dbReference>
<proteinExistence type="predicted"/>
<accession>A0A8S5QM60</accession>
<evidence type="ECO:0000256" key="1">
    <source>
        <dbReference type="ARBA" id="ARBA00022649"/>
    </source>
</evidence>
<name>A0A8S5QM60_9CAUD</name>
<keyword evidence="1" id="KW-1277">Toxin-antitoxin system</keyword>
<reference evidence="8" key="1">
    <citation type="journal article" date="2021" name="Proc. Natl. Acad. Sci. U.S.A.">
        <title>A Catalog of Tens of Thousands of Viruses from Human Metagenomes Reveals Hidden Associations with Chronic Diseases.</title>
        <authorList>
            <person name="Tisza M.J."/>
            <person name="Buck C.B."/>
        </authorList>
    </citation>
    <scope>NUCLEOTIDE SEQUENCE</scope>
    <source>
        <strain evidence="8">Ctzjp2</strain>
    </source>
</reference>